<dbReference type="Proteomes" id="UP000054166">
    <property type="component" value="Unassembled WGS sequence"/>
</dbReference>
<protein>
    <recommendedName>
        <fullName evidence="3">G domain-containing protein</fullName>
    </recommendedName>
</protein>
<evidence type="ECO:0000313" key="2">
    <source>
        <dbReference type="Proteomes" id="UP000054166"/>
    </source>
</evidence>
<proteinExistence type="predicted"/>
<sequence length="213" mass="24216">MGKRRGAHDIDNEMIFKSNPGFVFHDSRGFESGGDSELRVVKDFIARRAREKRLHNQLHAIWYCIPMDDSRPITTAENSFFSECGTGKVPVIAVFTKMDALDSQAWNELVGQNMSRELAKQRAPEHSLSTAKSLYSEELVPKWYPPKGSVYIRDMNRESTQCVELIQETVSVLGDSNLQLLLVSTQQVSMEICITYALKECVMMLDLANRKFC</sequence>
<dbReference type="HOGENOM" id="CLU_023805_1_2_1"/>
<gene>
    <name evidence="1" type="ORF">PILCRDRAFT_830500</name>
</gene>
<organism evidence="1 2">
    <name type="scientific">Piloderma croceum (strain F 1598)</name>
    <dbReference type="NCBI Taxonomy" id="765440"/>
    <lineage>
        <taxon>Eukaryota</taxon>
        <taxon>Fungi</taxon>
        <taxon>Dikarya</taxon>
        <taxon>Basidiomycota</taxon>
        <taxon>Agaricomycotina</taxon>
        <taxon>Agaricomycetes</taxon>
        <taxon>Agaricomycetidae</taxon>
        <taxon>Atheliales</taxon>
        <taxon>Atheliaceae</taxon>
        <taxon>Piloderma</taxon>
    </lineage>
</organism>
<dbReference type="EMBL" id="KN833409">
    <property type="protein sequence ID" value="KIM71205.1"/>
    <property type="molecule type" value="Genomic_DNA"/>
</dbReference>
<keyword evidence="2" id="KW-1185">Reference proteome</keyword>
<dbReference type="InterPro" id="IPR027417">
    <property type="entry name" value="P-loop_NTPase"/>
</dbReference>
<reference evidence="1 2" key="1">
    <citation type="submission" date="2014-04" db="EMBL/GenBank/DDBJ databases">
        <authorList>
            <consortium name="DOE Joint Genome Institute"/>
            <person name="Kuo A."/>
            <person name="Tarkka M."/>
            <person name="Buscot F."/>
            <person name="Kohler A."/>
            <person name="Nagy L.G."/>
            <person name="Floudas D."/>
            <person name="Copeland A."/>
            <person name="Barry K.W."/>
            <person name="Cichocki N."/>
            <person name="Veneault-Fourrey C."/>
            <person name="LaButti K."/>
            <person name="Lindquist E.A."/>
            <person name="Lipzen A."/>
            <person name="Lundell T."/>
            <person name="Morin E."/>
            <person name="Murat C."/>
            <person name="Sun H."/>
            <person name="Tunlid A."/>
            <person name="Henrissat B."/>
            <person name="Grigoriev I.V."/>
            <person name="Hibbett D.S."/>
            <person name="Martin F."/>
            <person name="Nordberg H.P."/>
            <person name="Cantor M.N."/>
            <person name="Hua S.X."/>
        </authorList>
    </citation>
    <scope>NUCLEOTIDE SEQUENCE [LARGE SCALE GENOMIC DNA]</scope>
    <source>
        <strain evidence="1 2">F 1598</strain>
    </source>
</reference>
<evidence type="ECO:0008006" key="3">
    <source>
        <dbReference type="Google" id="ProtNLM"/>
    </source>
</evidence>
<dbReference type="AlphaFoldDB" id="A0A0C3EEY2"/>
<dbReference type="Gene3D" id="3.40.50.300">
    <property type="entry name" value="P-loop containing nucleotide triphosphate hydrolases"/>
    <property type="match status" value="1"/>
</dbReference>
<dbReference type="SUPFAM" id="SSF52540">
    <property type="entry name" value="P-loop containing nucleoside triphosphate hydrolases"/>
    <property type="match status" value="1"/>
</dbReference>
<evidence type="ECO:0000313" key="1">
    <source>
        <dbReference type="EMBL" id="KIM71205.1"/>
    </source>
</evidence>
<dbReference type="OrthoDB" id="3041615at2759"/>
<dbReference type="STRING" id="765440.A0A0C3EEY2"/>
<dbReference type="InParanoid" id="A0A0C3EEY2"/>
<accession>A0A0C3EEY2</accession>
<reference evidence="2" key="2">
    <citation type="submission" date="2015-01" db="EMBL/GenBank/DDBJ databases">
        <title>Evolutionary Origins and Diversification of the Mycorrhizal Mutualists.</title>
        <authorList>
            <consortium name="DOE Joint Genome Institute"/>
            <consortium name="Mycorrhizal Genomics Consortium"/>
            <person name="Kohler A."/>
            <person name="Kuo A."/>
            <person name="Nagy L.G."/>
            <person name="Floudas D."/>
            <person name="Copeland A."/>
            <person name="Barry K.W."/>
            <person name="Cichocki N."/>
            <person name="Veneault-Fourrey C."/>
            <person name="LaButti K."/>
            <person name="Lindquist E.A."/>
            <person name="Lipzen A."/>
            <person name="Lundell T."/>
            <person name="Morin E."/>
            <person name="Murat C."/>
            <person name="Riley R."/>
            <person name="Ohm R."/>
            <person name="Sun H."/>
            <person name="Tunlid A."/>
            <person name="Henrissat B."/>
            <person name="Grigoriev I.V."/>
            <person name="Hibbett D.S."/>
            <person name="Martin F."/>
        </authorList>
    </citation>
    <scope>NUCLEOTIDE SEQUENCE [LARGE SCALE GENOMIC DNA]</scope>
    <source>
        <strain evidence="2">F 1598</strain>
    </source>
</reference>
<name>A0A0C3EEY2_PILCF</name>